<dbReference type="EMBL" id="CP034204">
    <property type="protein sequence ID" value="QBZ54085.1"/>
    <property type="molecule type" value="Genomic_DNA"/>
</dbReference>
<sequence>MCKIRVLPGAQVDELYDGAKGGHGRFPDHLHRRSWDVACHLPNRGWAWGGLSAQWQQSFDLELGRNPELGRGFEQSSI</sequence>
<accession>A0A4V1C4U3</accession>
<evidence type="ECO:0000313" key="1">
    <source>
        <dbReference type="EMBL" id="QBZ54085.1"/>
    </source>
</evidence>
<reference evidence="1 2" key="1">
    <citation type="journal article" date="2019" name="Mol. Biol. Evol.">
        <title>Blast fungal genomes show frequent chromosomal changes, gene gains and losses, and effector gene turnover.</title>
        <authorList>
            <person name="Gomez Luciano L.B."/>
            <person name="Jason Tsai I."/>
            <person name="Chuma I."/>
            <person name="Tosa Y."/>
            <person name="Chen Y.H."/>
            <person name="Li J.Y."/>
            <person name="Li M.Y."/>
            <person name="Jade Lu M.Y."/>
            <person name="Nakayashiki H."/>
            <person name="Li W.H."/>
        </authorList>
    </citation>
    <scope>NUCLEOTIDE SEQUENCE [LARGE SCALE GENOMIC DNA]</scope>
    <source>
        <strain evidence="1">MZ5-1-6</strain>
    </source>
</reference>
<organism evidence="1 2">
    <name type="scientific">Pyricularia oryzae</name>
    <name type="common">Rice blast fungus</name>
    <name type="synonym">Magnaporthe oryzae</name>
    <dbReference type="NCBI Taxonomy" id="318829"/>
    <lineage>
        <taxon>Eukaryota</taxon>
        <taxon>Fungi</taxon>
        <taxon>Dikarya</taxon>
        <taxon>Ascomycota</taxon>
        <taxon>Pezizomycotina</taxon>
        <taxon>Sordariomycetes</taxon>
        <taxon>Sordariomycetidae</taxon>
        <taxon>Magnaporthales</taxon>
        <taxon>Pyriculariaceae</taxon>
        <taxon>Pyricularia</taxon>
    </lineage>
</organism>
<evidence type="ECO:0000313" key="2">
    <source>
        <dbReference type="Proteomes" id="UP000294847"/>
    </source>
</evidence>
<name>A0A4V1C4U3_PYROR</name>
<gene>
    <name evidence="1" type="ORF">PoMZ_09776</name>
</gene>
<protein>
    <submittedName>
        <fullName evidence="1">Uncharacterized protein</fullName>
    </submittedName>
</protein>
<dbReference type="AlphaFoldDB" id="A0A4V1C4U3"/>
<dbReference type="Proteomes" id="UP000294847">
    <property type="component" value="Chromosome 1"/>
</dbReference>
<proteinExistence type="predicted"/>